<dbReference type="InterPro" id="IPR029063">
    <property type="entry name" value="SAM-dependent_MTases_sf"/>
</dbReference>
<dbReference type="GO" id="GO:0003723">
    <property type="term" value="F:RNA binding"/>
    <property type="evidence" value="ECO:0007669"/>
    <property type="project" value="UniProtKB-KW"/>
</dbReference>
<dbReference type="Gene3D" id="1.10.287.730">
    <property type="entry name" value="Helix hairpin bin"/>
    <property type="match status" value="1"/>
</dbReference>
<dbReference type="GO" id="GO:0009383">
    <property type="term" value="F:rRNA (cytosine-C5-)-methyltransferase activity"/>
    <property type="evidence" value="ECO:0007669"/>
    <property type="project" value="TreeGrafter"/>
</dbReference>
<evidence type="ECO:0000256" key="7">
    <source>
        <dbReference type="ARBA" id="ARBA00022603"/>
    </source>
</evidence>
<dbReference type="InterPro" id="IPR035926">
    <property type="entry name" value="NusB-like_sf"/>
</dbReference>
<evidence type="ECO:0000256" key="4">
    <source>
        <dbReference type="ARBA" id="ARBA00012140"/>
    </source>
</evidence>
<gene>
    <name evidence="15" type="ORF">LCGC14_0775930</name>
</gene>
<dbReference type="GO" id="GO:0005829">
    <property type="term" value="C:cytosol"/>
    <property type="evidence" value="ECO:0007669"/>
    <property type="project" value="TreeGrafter"/>
</dbReference>
<dbReference type="InterPro" id="IPR049560">
    <property type="entry name" value="MeTrfase_RsmB-F_NOP2_cat"/>
</dbReference>
<comment type="function">
    <text evidence="1">Specifically methylates the cytosine at position 967 (m5C967) of 16S rRNA.</text>
</comment>
<feature type="domain" description="SAM-dependent MTase RsmB/NOP-type" evidence="14">
    <location>
        <begin position="178"/>
        <end position="447"/>
    </location>
</feature>
<dbReference type="PANTHER" id="PTHR22807:SF61">
    <property type="entry name" value="NOL1_NOP2_SUN FAMILY PROTEIN _ ANTITERMINATION NUSB DOMAIN-CONTAINING PROTEIN"/>
    <property type="match status" value="1"/>
</dbReference>
<dbReference type="SUPFAM" id="SSF53335">
    <property type="entry name" value="S-adenosyl-L-methionine-dependent methyltransferases"/>
    <property type="match status" value="1"/>
</dbReference>
<comment type="catalytic activity">
    <reaction evidence="13">
        <text>cytidine(967) in 16S rRNA + S-adenosyl-L-methionine = 5-methylcytidine(967) in 16S rRNA + S-adenosyl-L-homocysteine + H(+)</text>
        <dbReference type="Rhea" id="RHEA:42748"/>
        <dbReference type="Rhea" id="RHEA-COMP:10219"/>
        <dbReference type="Rhea" id="RHEA-COMP:10220"/>
        <dbReference type="ChEBI" id="CHEBI:15378"/>
        <dbReference type="ChEBI" id="CHEBI:57856"/>
        <dbReference type="ChEBI" id="CHEBI:59789"/>
        <dbReference type="ChEBI" id="CHEBI:74483"/>
        <dbReference type="ChEBI" id="CHEBI:82748"/>
        <dbReference type="EC" id="2.1.1.176"/>
    </reaction>
</comment>
<name>A0A0F9SGV9_9ZZZZ</name>
<dbReference type="FunFam" id="3.40.50.150:FF:000022">
    <property type="entry name" value="Ribosomal RNA small subunit methyltransferase B"/>
    <property type="match status" value="1"/>
</dbReference>
<evidence type="ECO:0000256" key="12">
    <source>
        <dbReference type="ARBA" id="ARBA00031088"/>
    </source>
</evidence>
<proteinExistence type="inferred from homology"/>
<sequence>MQNTLLLANILAKNRTITCPRANAALILSEVVTQHRSLNTALAKYLPNVEEKDRGFCQQLCYSSLRHYPSLSFLGKQLLKKPFKNKDSDIYQLLLLGLSQLRFLHTPDHAAISETVNASKKLNKPWAGGLINACLRGYLRQQATLEEQLKADIEANTAHPHWLIDQYQHDWPDQWLAIVNANNQQPPMMLRVNQQKSSTAGYLEKLEGAEIASTKIPMTDHGLLLDKPRDVYALPEFVTGSVSVQDGSAQLATQILDVKPGQRILDACAAPGGKTCHILELAPENSVVAIDISAERLTQIEQNTQRLQLKAEMIAADAADVDQWWDGELFDRILIDAPCTGSGVIRRHPDIKLLRQPDDIASLAAKQQQLLDKLWPLLKPDGLLVYTTCSVFKQENELQIEAFLQRHPIAKELKLSSPPARERPFGYQRLPGDDIMDGFYYACLQHK</sequence>
<dbReference type="NCBIfam" id="NF008149">
    <property type="entry name" value="PRK10901.1"/>
    <property type="match status" value="1"/>
</dbReference>
<dbReference type="InterPro" id="IPR018314">
    <property type="entry name" value="RsmB/NOL1/NOP2-like_CS"/>
</dbReference>
<evidence type="ECO:0000259" key="14">
    <source>
        <dbReference type="PROSITE" id="PS51686"/>
    </source>
</evidence>
<dbReference type="Pfam" id="PF01029">
    <property type="entry name" value="NusB"/>
    <property type="match status" value="1"/>
</dbReference>
<evidence type="ECO:0000256" key="9">
    <source>
        <dbReference type="ARBA" id="ARBA00022691"/>
    </source>
</evidence>
<keyword evidence="8" id="KW-0808">Transferase</keyword>
<comment type="subcellular location">
    <subcellularLocation>
        <location evidence="2">Cytoplasm</location>
    </subcellularLocation>
</comment>
<dbReference type="Pfam" id="PF22458">
    <property type="entry name" value="RsmF-B_ferredox"/>
    <property type="match status" value="1"/>
</dbReference>
<dbReference type="Pfam" id="PF01189">
    <property type="entry name" value="Methyltr_RsmB-F"/>
    <property type="match status" value="1"/>
</dbReference>
<keyword evidence="7" id="KW-0489">Methyltransferase</keyword>
<dbReference type="InterPro" id="IPR004573">
    <property type="entry name" value="rRNA_ssu_MeTfrase_B"/>
</dbReference>
<dbReference type="CDD" id="cd02440">
    <property type="entry name" value="AdoMet_MTases"/>
    <property type="match status" value="1"/>
</dbReference>
<dbReference type="InterPro" id="IPR006027">
    <property type="entry name" value="NusB_RsmB_TIM44"/>
</dbReference>
<evidence type="ECO:0000256" key="10">
    <source>
        <dbReference type="ARBA" id="ARBA00022884"/>
    </source>
</evidence>
<dbReference type="EMBL" id="LAZR01001981">
    <property type="protein sequence ID" value="KKN36211.1"/>
    <property type="molecule type" value="Genomic_DNA"/>
</dbReference>
<reference evidence="15" key="1">
    <citation type="journal article" date="2015" name="Nature">
        <title>Complex archaea that bridge the gap between prokaryotes and eukaryotes.</title>
        <authorList>
            <person name="Spang A."/>
            <person name="Saw J.H."/>
            <person name="Jorgensen S.L."/>
            <person name="Zaremba-Niedzwiedzka K."/>
            <person name="Martijn J."/>
            <person name="Lind A.E."/>
            <person name="van Eijk R."/>
            <person name="Schleper C."/>
            <person name="Guy L."/>
            <person name="Ettema T.J."/>
        </authorList>
    </citation>
    <scope>NUCLEOTIDE SEQUENCE</scope>
</reference>
<keyword evidence="10" id="KW-0694">RNA-binding</keyword>
<dbReference type="NCBIfam" id="TIGR00563">
    <property type="entry name" value="rsmB"/>
    <property type="match status" value="1"/>
</dbReference>
<dbReference type="NCBIfam" id="NF011494">
    <property type="entry name" value="PRK14902.1"/>
    <property type="match status" value="1"/>
</dbReference>
<evidence type="ECO:0000256" key="1">
    <source>
        <dbReference type="ARBA" id="ARBA00002724"/>
    </source>
</evidence>
<dbReference type="Gene3D" id="1.10.940.10">
    <property type="entry name" value="NusB-like"/>
    <property type="match status" value="1"/>
</dbReference>
<evidence type="ECO:0000256" key="8">
    <source>
        <dbReference type="ARBA" id="ARBA00022679"/>
    </source>
</evidence>
<dbReference type="PROSITE" id="PS51686">
    <property type="entry name" value="SAM_MT_RSMB_NOP"/>
    <property type="match status" value="1"/>
</dbReference>
<keyword evidence="6" id="KW-0698">rRNA processing</keyword>
<evidence type="ECO:0000256" key="5">
    <source>
        <dbReference type="ARBA" id="ARBA00022490"/>
    </source>
</evidence>
<dbReference type="GO" id="GO:0070475">
    <property type="term" value="P:rRNA base methylation"/>
    <property type="evidence" value="ECO:0007669"/>
    <property type="project" value="TreeGrafter"/>
</dbReference>
<dbReference type="InterPro" id="IPR054728">
    <property type="entry name" value="RsmB-like_ferredoxin"/>
</dbReference>
<dbReference type="InterPro" id="IPR001678">
    <property type="entry name" value="MeTrfase_RsmB-F_NOP2_dom"/>
</dbReference>
<comment type="similarity">
    <text evidence="3">Belongs to the class I-like SAM-binding methyltransferase superfamily. RsmB/NOP family.</text>
</comment>
<dbReference type="InterPro" id="IPR023267">
    <property type="entry name" value="RCMT"/>
</dbReference>
<evidence type="ECO:0000256" key="6">
    <source>
        <dbReference type="ARBA" id="ARBA00022552"/>
    </source>
</evidence>
<dbReference type="PROSITE" id="PS01153">
    <property type="entry name" value="NOL1_NOP2_SUN"/>
    <property type="match status" value="1"/>
</dbReference>
<protein>
    <recommendedName>
        <fullName evidence="4">16S rRNA (cytosine(967)-C(5))-methyltransferase</fullName>
        <ecNumber evidence="4">2.1.1.176</ecNumber>
    </recommendedName>
    <alternativeName>
        <fullName evidence="11">16S rRNA m5C967 methyltransferase</fullName>
    </alternativeName>
    <alternativeName>
        <fullName evidence="12">rRNA (cytosine-C(5)-)-methyltransferase RsmB</fullName>
    </alternativeName>
</protein>
<dbReference type="PANTHER" id="PTHR22807">
    <property type="entry name" value="NOP2 YEAST -RELATED NOL1/NOP2/FMU SUN DOMAIN-CONTAINING"/>
    <property type="match status" value="1"/>
</dbReference>
<dbReference type="AlphaFoldDB" id="A0A0F9SGV9"/>
<keyword evidence="5" id="KW-0963">Cytoplasm</keyword>
<evidence type="ECO:0000256" key="2">
    <source>
        <dbReference type="ARBA" id="ARBA00004496"/>
    </source>
</evidence>
<comment type="caution">
    <text evidence="15">The sequence shown here is derived from an EMBL/GenBank/DDBJ whole genome shotgun (WGS) entry which is preliminary data.</text>
</comment>
<evidence type="ECO:0000313" key="15">
    <source>
        <dbReference type="EMBL" id="KKN36211.1"/>
    </source>
</evidence>
<dbReference type="Gene3D" id="3.40.50.150">
    <property type="entry name" value="Vaccinia Virus protein VP39"/>
    <property type="match status" value="1"/>
</dbReference>
<evidence type="ECO:0000256" key="11">
    <source>
        <dbReference type="ARBA" id="ARBA00030399"/>
    </source>
</evidence>
<dbReference type="GO" id="GO:0006355">
    <property type="term" value="P:regulation of DNA-templated transcription"/>
    <property type="evidence" value="ECO:0007669"/>
    <property type="project" value="InterPro"/>
</dbReference>
<dbReference type="Gene3D" id="3.30.70.1170">
    <property type="entry name" value="Sun protein, domain 3"/>
    <property type="match status" value="1"/>
</dbReference>
<evidence type="ECO:0000256" key="3">
    <source>
        <dbReference type="ARBA" id="ARBA00007494"/>
    </source>
</evidence>
<organism evidence="15">
    <name type="scientific">marine sediment metagenome</name>
    <dbReference type="NCBI Taxonomy" id="412755"/>
    <lineage>
        <taxon>unclassified sequences</taxon>
        <taxon>metagenomes</taxon>
        <taxon>ecological metagenomes</taxon>
    </lineage>
</organism>
<accession>A0A0F9SGV9</accession>
<dbReference type="EC" id="2.1.1.176" evidence="4"/>
<dbReference type="SUPFAM" id="SSF48013">
    <property type="entry name" value="NusB-like"/>
    <property type="match status" value="1"/>
</dbReference>
<evidence type="ECO:0000256" key="13">
    <source>
        <dbReference type="ARBA" id="ARBA00047283"/>
    </source>
</evidence>
<keyword evidence="9" id="KW-0949">S-adenosyl-L-methionine</keyword>
<dbReference type="PRINTS" id="PR02008">
    <property type="entry name" value="RCMTFAMILY"/>
</dbReference>